<evidence type="ECO:0000259" key="5">
    <source>
        <dbReference type="Pfam" id="PF08531"/>
    </source>
</evidence>
<feature type="domain" description="Bacterial alpha-L-rhamnosidase N-terminal" evidence="5">
    <location>
        <begin position="157"/>
        <end position="328"/>
    </location>
</feature>
<dbReference type="InterPro" id="IPR035396">
    <property type="entry name" value="Bac_rhamnosid6H"/>
</dbReference>
<protein>
    <recommendedName>
        <fullName evidence="2">alpha-L-rhamnosidase</fullName>
        <ecNumber evidence="2">3.2.1.40</ecNumber>
    </recommendedName>
</protein>
<gene>
    <name evidence="8" type="ORF">DKK74_07650</name>
</gene>
<dbReference type="Pfam" id="PF05592">
    <property type="entry name" value="Bac_rhamnosid"/>
    <property type="match status" value="1"/>
</dbReference>
<dbReference type="Pfam" id="PF08531">
    <property type="entry name" value="Bac_rhamnosid_N"/>
    <property type="match status" value="1"/>
</dbReference>
<dbReference type="AlphaFoldDB" id="A0A318MEQ3"/>
<keyword evidence="3" id="KW-0378">Hydrolase</keyword>
<dbReference type="PANTHER" id="PTHR33307:SF6">
    <property type="entry name" value="ALPHA-RHAMNOSIDASE (EUROFUNG)-RELATED"/>
    <property type="match status" value="1"/>
</dbReference>
<evidence type="ECO:0000256" key="3">
    <source>
        <dbReference type="ARBA" id="ARBA00022801"/>
    </source>
</evidence>
<evidence type="ECO:0000259" key="4">
    <source>
        <dbReference type="Pfam" id="PF05592"/>
    </source>
</evidence>
<dbReference type="InterPro" id="IPR008928">
    <property type="entry name" value="6-hairpin_glycosidase_sf"/>
</dbReference>
<dbReference type="Gene3D" id="2.60.40.10">
    <property type="entry name" value="Immunoglobulins"/>
    <property type="match status" value="1"/>
</dbReference>
<dbReference type="GO" id="GO:0030596">
    <property type="term" value="F:alpha-L-rhamnosidase activity"/>
    <property type="evidence" value="ECO:0007669"/>
    <property type="project" value="UniProtKB-EC"/>
</dbReference>
<proteinExistence type="predicted"/>
<evidence type="ECO:0000256" key="2">
    <source>
        <dbReference type="ARBA" id="ARBA00012652"/>
    </source>
</evidence>
<dbReference type="InterPro" id="IPR012341">
    <property type="entry name" value="6hp_glycosidase-like_sf"/>
</dbReference>
<comment type="catalytic activity">
    <reaction evidence="1">
        <text>Hydrolysis of terminal non-reducing alpha-L-rhamnose residues in alpha-L-rhamnosides.</text>
        <dbReference type="EC" id="3.2.1.40"/>
    </reaction>
</comment>
<dbReference type="Gene3D" id="1.50.10.10">
    <property type="match status" value="1"/>
</dbReference>
<dbReference type="PIRSF" id="PIRSF010631">
    <property type="entry name" value="A-rhamnsds"/>
    <property type="match status" value="1"/>
</dbReference>
<dbReference type="Gene3D" id="2.60.420.10">
    <property type="entry name" value="Maltose phosphorylase, domain 3"/>
    <property type="match status" value="1"/>
</dbReference>
<dbReference type="Pfam" id="PF25788">
    <property type="entry name" value="Ig_Rha78A_N"/>
    <property type="match status" value="1"/>
</dbReference>
<dbReference type="PANTHER" id="PTHR33307">
    <property type="entry name" value="ALPHA-RHAMNOSIDASE (EUROFUNG)"/>
    <property type="match status" value="1"/>
</dbReference>
<evidence type="ECO:0000313" key="8">
    <source>
        <dbReference type="EMBL" id="PXY86679.1"/>
    </source>
</evidence>
<dbReference type="InterPro" id="IPR013737">
    <property type="entry name" value="Bac_rhamnosid_N"/>
</dbReference>
<dbReference type="Pfam" id="PF17390">
    <property type="entry name" value="Bac_rhamnosid_C"/>
    <property type="match status" value="1"/>
</dbReference>
<feature type="domain" description="Alpha-L-rhamnosidase concanavalin-like" evidence="4">
    <location>
        <begin position="342"/>
        <end position="435"/>
    </location>
</feature>
<accession>A0A318MEQ3</accession>
<dbReference type="InterPro" id="IPR013783">
    <property type="entry name" value="Ig-like_fold"/>
</dbReference>
<evidence type="ECO:0000313" key="9">
    <source>
        <dbReference type="Proteomes" id="UP000248128"/>
    </source>
</evidence>
<evidence type="ECO:0000259" key="7">
    <source>
        <dbReference type="Pfam" id="PF17390"/>
    </source>
</evidence>
<dbReference type="GO" id="GO:0005975">
    <property type="term" value="P:carbohydrate metabolic process"/>
    <property type="evidence" value="ECO:0007669"/>
    <property type="project" value="InterPro"/>
</dbReference>
<dbReference type="Pfam" id="PF17389">
    <property type="entry name" value="Bac_rhamnosid6H"/>
    <property type="match status" value="1"/>
</dbReference>
<dbReference type="EMBL" id="QGLK01000005">
    <property type="protein sequence ID" value="PXY86679.1"/>
    <property type="molecule type" value="Genomic_DNA"/>
</dbReference>
<dbReference type="OrthoDB" id="9761045at2"/>
<dbReference type="RefSeq" id="WP_110413501.1">
    <property type="nucleotide sequence ID" value="NZ_QGLK01000005.1"/>
</dbReference>
<dbReference type="InterPro" id="IPR016007">
    <property type="entry name" value="Alpha_rhamnosid"/>
</dbReference>
<dbReference type="Gene3D" id="2.60.120.260">
    <property type="entry name" value="Galactose-binding domain-like"/>
    <property type="match status" value="2"/>
</dbReference>
<name>A0A318MEQ3_9BIFI</name>
<organism evidence="8 9">
    <name type="scientific">Bifidobacterium asteroides</name>
    <dbReference type="NCBI Taxonomy" id="1684"/>
    <lineage>
        <taxon>Bacteria</taxon>
        <taxon>Bacillati</taxon>
        <taxon>Actinomycetota</taxon>
        <taxon>Actinomycetes</taxon>
        <taxon>Bifidobacteriales</taxon>
        <taxon>Bifidobacteriaceae</taxon>
        <taxon>Bifidobacterium</taxon>
    </lineage>
</organism>
<dbReference type="InterPro" id="IPR035398">
    <property type="entry name" value="Bac_rhamnosid_C"/>
</dbReference>
<dbReference type="SUPFAM" id="SSF48208">
    <property type="entry name" value="Six-hairpin glycosidases"/>
    <property type="match status" value="1"/>
</dbReference>
<reference evidence="8 9" key="1">
    <citation type="submission" date="2018-05" db="EMBL/GenBank/DDBJ databases">
        <title>Reference genomes for bee gut microbiota database.</title>
        <authorList>
            <person name="Ellegaard K.M."/>
        </authorList>
    </citation>
    <scope>NUCLEOTIDE SEQUENCE [LARGE SCALE GENOMIC DNA]</scope>
    <source>
        <strain evidence="8 9">ESL0199</strain>
    </source>
</reference>
<evidence type="ECO:0000256" key="1">
    <source>
        <dbReference type="ARBA" id="ARBA00001445"/>
    </source>
</evidence>
<comment type="caution">
    <text evidence="8">The sequence shown here is derived from an EMBL/GenBank/DDBJ whole genome shotgun (WGS) entry which is preliminary data.</text>
</comment>
<feature type="domain" description="Alpha-L-rhamnosidase six-hairpin glycosidase" evidence="6">
    <location>
        <begin position="442"/>
        <end position="800"/>
    </location>
</feature>
<sequence>MPVESKKRITESKPIETVMFEHMHGNVLGSGQREPRISWVYRQELYEDKVAGAQIRIRRAKPGEETREEIIGVDYRGNHLHAWPVEPLESHERTSVAVRLVDDKGQASAWSDEVSLETGILEAGDRLGAMVGPGWYESTTDWRHAPLMRKEFELKAKPASARLYLTAYGLVEAEINGRKVGSDILTPGWTSYDDRLLYWTYDVTDYLQNKGNALGLWLGDGWYRGRLGFRGGKVNIYGDRLGAYAQLNVTYADGSEDVIVTNAYDKTWKAHKGPIVSSGLCEGEEYDARLEEQGWSEPGFDDANWEPVAELPLDVDKLTEPIAPAVREIDRHRPVSIQQHGAHAYLIDMGVNCTQRLRFKIHGFNVGQSFTVQHAEVLEDGELATAPLRRGHQIDRYTSNGEDTFWEPRFTIHGFRYALVEGWPSDLEPDDVVAIAYGSDLERTGWLETSDERVNQLHDNIVRSMNSNFVSIPTDCPQRDERLGWTGDIALFAPTAAMLFDVEGFLSSWLHDLNVETDKFGSVPYYVPYFPLGEWQTPKVQALAIWGDSAVLVPWAIYMDSGDKVMLGKQYNLVVKWIEEVSGYLSPDGVWDRRPGIVYGQLGDWLDPTAPPDDMAKALTAKELVATAYFARSARLASKMASDLGLVQYQDKYAELADHVKDGFISRFVGEDGLMTSDTQCAYALAIHFGLLDDHSDLKKFAGRRLAQLVRDRDYTVGTGFAGTPYILPALTETGHLEEAYRLFLSDKCPSWLYQVSMGATTTWERWDSMLPNGKVNSGVGMTSFNHYALGSVAEWMYSTLGGLVMSSPGWHRFKIAPKPWGPIKDAHVVHKTALGTIDLTWKYKADEGKLFIDAAIPEGSSALVEVGEYSDCIHAGMHHLVYEYKS</sequence>
<feature type="domain" description="Alpha-L-rhamnosidase C-terminal" evidence="7">
    <location>
        <begin position="803"/>
        <end position="867"/>
    </location>
</feature>
<evidence type="ECO:0000259" key="6">
    <source>
        <dbReference type="Pfam" id="PF17389"/>
    </source>
</evidence>
<dbReference type="Proteomes" id="UP000248128">
    <property type="component" value="Unassembled WGS sequence"/>
</dbReference>
<dbReference type="EC" id="3.2.1.40" evidence="2"/>
<dbReference type="InterPro" id="IPR008902">
    <property type="entry name" value="Rhamnosid_concanavalin"/>
</dbReference>